<protein>
    <submittedName>
        <fullName evidence="2">Uncharacterized protein</fullName>
    </submittedName>
</protein>
<reference evidence="2" key="1">
    <citation type="journal article" date="2020" name="Stud. Mycol.">
        <title>101 Dothideomycetes genomes: a test case for predicting lifestyles and emergence of pathogens.</title>
        <authorList>
            <person name="Haridas S."/>
            <person name="Albert R."/>
            <person name="Binder M."/>
            <person name="Bloem J."/>
            <person name="Labutti K."/>
            <person name="Salamov A."/>
            <person name="Andreopoulos B."/>
            <person name="Baker S."/>
            <person name="Barry K."/>
            <person name="Bills G."/>
            <person name="Bluhm B."/>
            <person name="Cannon C."/>
            <person name="Castanera R."/>
            <person name="Culley D."/>
            <person name="Daum C."/>
            <person name="Ezra D."/>
            <person name="Gonzalez J."/>
            <person name="Henrissat B."/>
            <person name="Kuo A."/>
            <person name="Liang C."/>
            <person name="Lipzen A."/>
            <person name="Lutzoni F."/>
            <person name="Magnuson J."/>
            <person name="Mondo S."/>
            <person name="Nolan M."/>
            <person name="Ohm R."/>
            <person name="Pangilinan J."/>
            <person name="Park H.-J."/>
            <person name="Ramirez L."/>
            <person name="Alfaro M."/>
            <person name="Sun H."/>
            <person name="Tritt A."/>
            <person name="Yoshinaga Y."/>
            <person name="Zwiers L.-H."/>
            <person name="Turgeon B."/>
            <person name="Goodwin S."/>
            <person name="Spatafora J."/>
            <person name="Crous P."/>
            <person name="Grigoriev I."/>
        </authorList>
    </citation>
    <scope>NUCLEOTIDE SEQUENCE</scope>
    <source>
        <strain evidence="2">SCOH1-5</strain>
    </source>
</reference>
<feature type="compositionally biased region" description="Polar residues" evidence="1">
    <location>
        <begin position="1"/>
        <end position="16"/>
    </location>
</feature>
<evidence type="ECO:0000256" key="1">
    <source>
        <dbReference type="SAM" id="MobiDB-lite"/>
    </source>
</evidence>
<feature type="compositionally biased region" description="Acidic residues" evidence="1">
    <location>
        <begin position="525"/>
        <end position="547"/>
    </location>
</feature>
<keyword evidence="3" id="KW-1185">Reference proteome</keyword>
<dbReference type="EMBL" id="ML992710">
    <property type="protein sequence ID" value="KAF2206864.1"/>
    <property type="molecule type" value="Genomic_DNA"/>
</dbReference>
<organism evidence="2 3">
    <name type="scientific">Cercospora zeae-maydis SCOH1-5</name>
    <dbReference type="NCBI Taxonomy" id="717836"/>
    <lineage>
        <taxon>Eukaryota</taxon>
        <taxon>Fungi</taxon>
        <taxon>Dikarya</taxon>
        <taxon>Ascomycota</taxon>
        <taxon>Pezizomycotina</taxon>
        <taxon>Dothideomycetes</taxon>
        <taxon>Dothideomycetidae</taxon>
        <taxon>Mycosphaerellales</taxon>
        <taxon>Mycosphaerellaceae</taxon>
        <taxon>Cercospora</taxon>
    </lineage>
</organism>
<feature type="region of interest" description="Disordered" evidence="1">
    <location>
        <begin position="267"/>
        <end position="361"/>
    </location>
</feature>
<dbReference type="Proteomes" id="UP000799539">
    <property type="component" value="Unassembled WGS sequence"/>
</dbReference>
<name>A0A6A6F0K7_9PEZI</name>
<proteinExistence type="predicted"/>
<evidence type="ECO:0000313" key="2">
    <source>
        <dbReference type="EMBL" id="KAF2206864.1"/>
    </source>
</evidence>
<feature type="compositionally biased region" description="Low complexity" evidence="1">
    <location>
        <begin position="301"/>
        <end position="319"/>
    </location>
</feature>
<feature type="compositionally biased region" description="Polar residues" evidence="1">
    <location>
        <begin position="343"/>
        <end position="361"/>
    </location>
</feature>
<dbReference type="AlphaFoldDB" id="A0A6A6F0K7"/>
<gene>
    <name evidence="2" type="ORF">CERZMDRAFT_102927</name>
</gene>
<feature type="compositionally biased region" description="Low complexity" evidence="1">
    <location>
        <begin position="327"/>
        <end position="338"/>
    </location>
</feature>
<feature type="compositionally biased region" description="Polar residues" evidence="1">
    <location>
        <begin position="504"/>
        <end position="521"/>
    </location>
</feature>
<feature type="region of interest" description="Disordered" evidence="1">
    <location>
        <begin position="1"/>
        <end position="75"/>
    </location>
</feature>
<feature type="region of interest" description="Disordered" evidence="1">
    <location>
        <begin position="499"/>
        <end position="568"/>
    </location>
</feature>
<sequence length="649" mass="71963">MANQNEVIEITSNSGEEQPPAVTPAKPSVKPSTSNPPPSVTHDEEAIAISTDNTTGEVAATPAAPNRPSNVQDTPHSLYNSPEYADRYTPIHSTLDQVSYRDPHRFSLKPPFWQKWSTQEYHAFANYLELVDLKPISRMLDKTVEEVYHMYKAVVVGPLLDARKARSRGEKGMKSLFENYNNNGTPNRAWTTESIRGEFDDVSFQTIHIILEESGFKKQIKLRDLTNEDLDYIKKNVVIEHRKILSGLSNGAWNKCETEDGLPHVMTLKRKASPEPEPTTPGPEKQARLMKNHTAPAKLRATPSASSNAPNSTLPTATPSKPPQAPQPRSAAPRAARAVDSPSIPQTPAQQSSLVAKSPAPSQKSIFEKWTDVGLEARFLDTAPSSIVLLEHSSNEKITLSRFAFNAADKERLNAMKEGRYIDRRSWHLLLRSPTLGPENVFRSWTDQKIIGRFEGVSPLSVHLLLLSDRSRAIVEPADLTDDDKAFLREHVSKADRNVLSAKTPATATPTISQTGPSQVQAEAAADDGDNGTGEEADCADDTECDDQTARRDSGQAIDAPKETKSPLFENDLAQKHYEEITGAPPRQWTDKNLLGKLEGIAKHQILLRLDGEQELHPLPMKQWSVTDKDWLKQYLTSEQRKVLSGKAN</sequence>
<accession>A0A6A6F0K7</accession>
<evidence type="ECO:0000313" key="3">
    <source>
        <dbReference type="Proteomes" id="UP000799539"/>
    </source>
</evidence>
<feature type="compositionally biased region" description="Basic and acidic residues" evidence="1">
    <location>
        <begin position="548"/>
        <end position="565"/>
    </location>
</feature>
<dbReference type="OrthoDB" id="3644235at2759"/>